<keyword evidence="3" id="KW-1185">Reference proteome</keyword>
<organism evidence="2 3">
    <name type="scientific">Mucuna pruriens</name>
    <name type="common">Velvet bean</name>
    <name type="synonym">Dolichos pruriens</name>
    <dbReference type="NCBI Taxonomy" id="157652"/>
    <lineage>
        <taxon>Eukaryota</taxon>
        <taxon>Viridiplantae</taxon>
        <taxon>Streptophyta</taxon>
        <taxon>Embryophyta</taxon>
        <taxon>Tracheophyta</taxon>
        <taxon>Spermatophyta</taxon>
        <taxon>Magnoliopsida</taxon>
        <taxon>eudicotyledons</taxon>
        <taxon>Gunneridae</taxon>
        <taxon>Pentapetalae</taxon>
        <taxon>rosids</taxon>
        <taxon>fabids</taxon>
        <taxon>Fabales</taxon>
        <taxon>Fabaceae</taxon>
        <taxon>Papilionoideae</taxon>
        <taxon>50 kb inversion clade</taxon>
        <taxon>NPAAA clade</taxon>
        <taxon>indigoferoid/millettioid clade</taxon>
        <taxon>Phaseoleae</taxon>
        <taxon>Mucuna</taxon>
    </lineage>
</organism>
<dbReference type="PANTHER" id="PTHR33223:SF10">
    <property type="entry name" value="AMINOTRANSFERASE-LIKE PLANT MOBILE DOMAIN-CONTAINING PROTEIN"/>
    <property type="match status" value="1"/>
</dbReference>
<dbReference type="EMBL" id="QJKJ01008245">
    <property type="protein sequence ID" value="RDX80363.1"/>
    <property type="molecule type" value="Genomic_DNA"/>
</dbReference>
<dbReference type="PANTHER" id="PTHR33223">
    <property type="entry name" value="CCHC-TYPE DOMAIN-CONTAINING PROTEIN"/>
    <property type="match status" value="1"/>
</dbReference>
<reference evidence="2" key="1">
    <citation type="submission" date="2018-05" db="EMBL/GenBank/DDBJ databases">
        <title>Draft genome of Mucuna pruriens seed.</title>
        <authorList>
            <person name="Nnadi N.E."/>
            <person name="Vos R."/>
            <person name="Hasami M.H."/>
            <person name="Devisetty U.K."/>
            <person name="Aguiy J.C."/>
        </authorList>
    </citation>
    <scope>NUCLEOTIDE SEQUENCE [LARGE SCALE GENOMIC DNA]</scope>
    <source>
        <strain evidence="2">JCA_2017</strain>
    </source>
</reference>
<name>A0A371FQL5_MUCPR</name>
<feature type="region of interest" description="Disordered" evidence="1">
    <location>
        <begin position="136"/>
        <end position="157"/>
    </location>
</feature>
<dbReference type="AlphaFoldDB" id="A0A371FQL5"/>
<gene>
    <name evidence="2" type="ORF">CR513_39093</name>
</gene>
<protein>
    <recommendedName>
        <fullName evidence="4">Retrotransposon gag domain-containing protein</fullName>
    </recommendedName>
</protein>
<evidence type="ECO:0000313" key="2">
    <source>
        <dbReference type="EMBL" id="RDX80363.1"/>
    </source>
</evidence>
<dbReference type="Proteomes" id="UP000257109">
    <property type="component" value="Unassembled WGS sequence"/>
</dbReference>
<evidence type="ECO:0000256" key="1">
    <source>
        <dbReference type="SAM" id="MobiDB-lite"/>
    </source>
</evidence>
<comment type="caution">
    <text evidence="2">The sequence shown here is derived from an EMBL/GenBank/DDBJ whole genome shotgun (WGS) entry which is preliminary data.</text>
</comment>
<evidence type="ECO:0008006" key="4">
    <source>
        <dbReference type="Google" id="ProtNLM"/>
    </source>
</evidence>
<evidence type="ECO:0000313" key="3">
    <source>
        <dbReference type="Proteomes" id="UP000257109"/>
    </source>
</evidence>
<accession>A0A371FQL5</accession>
<sequence>MEAPLPKGWRGVYLDKYNGVNPALVQLSTNSIDSFGTLKKKFDTQYLTSHSYHLTSMALVNLRLGDDKPFYSFMAQFLDVFVKIYNFNPEVALHSILMALKPRPFFDSLCRDSPTNMDDLRTRATNYIQMEEMAEYHDSDHENPGRANRKKGQNKGLTREPKYQVFTFPNTSRAILFEEACCIDLITLAPQHRLTHGANKTKYCCYHKNYDHTTKGCITLRDKIEELIQVGHLRKFVNRGADPEYSIQKQDSDNWRGGAVAKKRTDAEEQTLQCDRML</sequence>
<feature type="non-terminal residue" evidence="2">
    <location>
        <position position="1"/>
    </location>
</feature>
<proteinExistence type="predicted"/>
<dbReference type="OrthoDB" id="1433846at2759"/>